<sequence>MAMLDSTIVNVALPVMATDLSVEMESVQMVVTVYLVAVVASILLFGRLGDIHGKGRIFMMGTAIFTIGSLLSGLSHSLNMLIIARVVEGIGAAAATANSQGLITEVFPANERGRALGISGISVALGTMLGPVIGGLIVTYLSWNYIFLINVPIGVIGFLLALKFLPRDTSITEKLDYRGAIFLAAAVILFVYALTEGESVGYGTYYIILSFAAAGIFAIIFILFERKGNPPLLDLSLFKNPLLTLSVLCAMILYFAINAINIIQPFYIEDVLKIDPGSTGLIMMSISIVMGITSPIAGSVSDKIGSPKIMLVGLATLTIGIALLSTLTATESVVKLVVYLCIIGFGAGAFSAPATSLIMSVAPKNKLGITGSVNMFVRNFGSVMGISILTSMLYAVMSSRIGYKVDGFVSGQPNIFVDGMQAVYIVGACLLCVSVALTIALVVIYKKKKAK</sequence>
<dbReference type="EMBL" id="JACOON010000003">
    <property type="protein sequence ID" value="MBC5648062.1"/>
    <property type="molecule type" value="Genomic_DNA"/>
</dbReference>
<comment type="caution">
    <text evidence="10">The sequence shown here is derived from an EMBL/GenBank/DDBJ whole genome shotgun (WGS) entry which is preliminary data.</text>
</comment>
<evidence type="ECO:0000259" key="9">
    <source>
        <dbReference type="PROSITE" id="PS50850"/>
    </source>
</evidence>
<dbReference type="InterPro" id="IPR011701">
    <property type="entry name" value="MFS"/>
</dbReference>
<dbReference type="NCBIfam" id="TIGR00711">
    <property type="entry name" value="efflux_EmrB"/>
    <property type="match status" value="1"/>
</dbReference>
<evidence type="ECO:0000256" key="1">
    <source>
        <dbReference type="ARBA" id="ARBA00004651"/>
    </source>
</evidence>
<evidence type="ECO:0000256" key="2">
    <source>
        <dbReference type="ARBA" id="ARBA00008537"/>
    </source>
</evidence>
<feature type="transmembrane region" description="Helical" evidence="8">
    <location>
        <begin position="57"/>
        <end position="76"/>
    </location>
</feature>
<keyword evidence="3" id="KW-0813">Transport</keyword>
<evidence type="ECO:0000313" key="11">
    <source>
        <dbReference type="Proteomes" id="UP000606889"/>
    </source>
</evidence>
<evidence type="ECO:0000256" key="5">
    <source>
        <dbReference type="ARBA" id="ARBA00022692"/>
    </source>
</evidence>
<dbReference type="Gene3D" id="1.20.1720.10">
    <property type="entry name" value="Multidrug resistance protein D"/>
    <property type="match status" value="1"/>
</dbReference>
<comment type="similarity">
    <text evidence="2">Belongs to the major facilitator superfamily. EmrB family.</text>
</comment>
<feature type="transmembrane region" description="Helical" evidence="8">
    <location>
        <begin position="336"/>
        <end position="359"/>
    </location>
</feature>
<dbReference type="InterPro" id="IPR004638">
    <property type="entry name" value="EmrB-like"/>
</dbReference>
<feature type="transmembrane region" description="Helical" evidence="8">
    <location>
        <begin position="280"/>
        <end position="297"/>
    </location>
</feature>
<dbReference type="CDD" id="cd17321">
    <property type="entry name" value="MFS_MMR_MDR_like"/>
    <property type="match status" value="1"/>
</dbReference>
<evidence type="ECO:0000256" key="3">
    <source>
        <dbReference type="ARBA" id="ARBA00022448"/>
    </source>
</evidence>
<organism evidence="10 11">
    <name type="scientific">Christensenella tenuis</name>
    <dbReference type="NCBI Taxonomy" id="2763033"/>
    <lineage>
        <taxon>Bacteria</taxon>
        <taxon>Bacillati</taxon>
        <taxon>Bacillota</taxon>
        <taxon>Clostridia</taxon>
        <taxon>Christensenellales</taxon>
        <taxon>Christensenellaceae</taxon>
        <taxon>Christensenella</taxon>
    </lineage>
</organism>
<dbReference type="PROSITE" id="PS50850">
    <property type="entry name" value="MFS"/>
    <property type="match status" value="1"/>
</dbReference>
<name>A0ABR7EE40_9FIRM</name>
<protein>
    <submittedName>
        <fullName evidence="10">MFS transporter</fullName>
    </submittedName>
</protein>
<gene>
    <name evidence="10" type="ORF">H8S18_06905</name>
</gene>
<accession>A0ABR7EE40</accession>
<proteinExistence type="inferred from homology"/>
<feature type="transmembrane region" description="Helical" evidence="8">
    <location>
        <begin position="145"/>
        <end position="165"/>
    </location>
</feature>
<feature type="transmembrane region" description="Helical" evidence="8">
    <location>
        <begin position="380"/>
        <end position="403"/>
    </location>
</feature>
<feature type="transmembrane region" description="Helical" evidence="8">
    <location>
        <begin position="309"/>
        <end position="330"/>
    </location>
</feature>
<feature type="transmembrane region" description="Helical" evidence="8">
    <location>
        <begin position="82"/>
        <end position="103"/>
    </location>
</feature>
<dbReference type="PANTHER" id="PTHR42718:SF9">
    <property type="entry name" value="MAJOR FACILITATOR SUPERFAMILY MULTIDRUG TRANSPORTER MFSC"/>
    <property type="match status" value="1"/>
</dbReference>
<keyword evidence="7 8" id="KW-0472">Membrane</keyword>
<reference evidence="10 11" key="1">
    <citation type="submission" date="2020-08" db="EMBL/GenBank/DDBJ databases">
        <title>Genome public.</title>
        <authorList>
            <person name="Liu C."/>
            <person name="Sun Q."/>
        </authorList>
    </citation>
    <scope>NUCLEOTIDE SEQUENCE [LARGE SCALE GENOMIC DNA]</scope>
    <source>
        <strain evidence="10 11">NSJ-35</strain>
    </source>
</reference>
<dbReference type="InterPro" id="IPR020846">
    <property type="entry name" value="MFS_dom"/>
</dbReference>
<keyword evidence="5 8" id="KW-0812">Transmembrane</keyword>
<keyword evidence="11" id="KW-1185">Reference proteome</keyword>
<keyword evidence="6 8" id="KW-1133">Transmembrane helix</keyword>
<keyword evidence="4" id="KW-1003">Cell membrane</keyword>
<feature type="transmembrane region" description="Helical" evidence="8">
    <location>
        <begin position="206"/>
        <end position="224"/>
    </location>
</feature>
<dbReference type="PANTHER" id="PTHR42718">
    <property type="entry name" value="MAJOR FACILITATOR SUPERFAMILY MULTIDRUG TRANSPORTER MFSC"/>
    <property type="match status" value="1"/>
</dbReference>
<feature type="transmembrane region" description="Helical" evidence="8">
    <location>
        <begin position="177"/>
        <end position="194"/>
    </location>
</feature>
<dbReference type="Gene3D" id="1.20.1250.20">
    <property type="entry name" value="MFS general substrate transporter like domains"/>
    <property type="match status" value="1"/>
</dbReference>
<dbReference type="Pfam" id="PF07690">
    <property type="entry name" value="MFS_1"/>
    <property type="match status" value="1"/>
</dbReference>
<dbReference type="SUPFAM" id="SSF103473">
    <property type="entry name" value="MFS general substrate transporter"/>
    <property type="match status" value="1"/>
</dbReference>
<feature type="transmembrane region" description="Helical" evidence="8">
    <location>
        <begin position="115"/>
        <end position="139"/>
    </location>
</feature>
<evidence type="ECO:0000256" key="4">
    <source>
        <dbReference type="ARBA" id="ARBA00022475"/>
    </source>
</evidence>
<comment type="subcellular location">
    <subcellularLocation>
        <location evidence="1">Cell membrane</location>
        <topology evidence="1">Multi-pass membrane protein</topology>
    </subcellularLocation>
</comment>
<evidence type="ECO:0000256" key="8">
    <source>
        <dbReference type="SAM" id="Phobius"/>
    </source>
</evidence>
<feature type="transmembrane region" description="Helical" evidence="8">
    <location>
        <begin position="26"/>
        <end position="45"/>
    </location>
</feature>
<dbReference type="Proteomes" id="UP000606889">
    <property type="component" value="Unassembled WGS sequence"/>
</dbReference>
<evidence type="ECO:0000256" key="7">
    <source>
        <dbReference type="ARBA" id="ARBA00023136"/>
    </source>
</evidence>
<dbReference type="InterPro" id="IPR036259">
    <property type="entry name" value="MFS_trans_sf"/>
</dbReference>
<feature type="domain" description="Major facilitator superfamily (MFS) profile" evidence="9">
    <location>
        <begin position="1"/>
        <end position="446"/>
    </location>
</feature>
<feature type="transmembrane region" description="Helical" evidence="8">
    <location>
        <begin position="245"/>
        <end position="268"/>
    </location>
</feature>
<evidence type="ECO:0000313" key="10">
    <source>
        <dbReference type="EMBL" id="MBC5648062.1"/>
    </source>
</evidence>
<feature type="transmembrane region" description="Helical" evidence="8">
    <location>
        <begin position="423"/>
        <end position="445"/>
    </location>
</feature>
<evidence type="ECO:0000256" key="6">
    <source>
        <dbReference type="ARBA" id="ARBA00022989"/>
    </source>
</evidence>
<dbReference type="PRINTS" id="PR01036">
    <property type="entry name" value="TCRTETB"/>
</dbReference>